<keyword evidence="3" id="KW-0808">Transferase</keyword>
<dbReference type="InterPro" id="IPR050879">
    <property type="entry name" value="Acyltransferase_3"/>
</dbReference>
<dbReference type="EMBL" id="CP072800">
    <property type="protein sequence ID" value="QTR50305.1"/>
    <property type="molecule type" value="Genomic_DNA"/>
</dbReference>
<feature type="transmembrane region" description="Helical" evidence="1">
    <location>
        <begin position="227"/>
        <end position="244"/>
    </location>
</feature>
<feature type="transmembrane region" description="Helical" evidence="1">
    <location>
        <begin position="12"/>
        <end position="31"/>
    </location>
</feature>
<organism evidence="3 4">
    <name type="scientific">Candidatus Thiothrix anitrata</name>
    <dbReference type="NCBI Taxonomy" id="2823902"/>
    <lineage>
        <taxon>Bacteria</taxon>
        <taxon>Pseudomonadati</taxon>
        <taxon>Pseudomonadota</taxon>
        <taxon>Gammaproteobacteria</taxon>
        <taxon>Thiotrichales</taxon>
        <taxon>Thiotrichaceae</taxon>
        <taxon>Thiothrix</taxon>
    </lineage>
</organism>
<feature type="transmembrane region" description="Helical" evidence="1">
    <location>
        <begin position="288"/>
        <end position="304"/>
    </location>
</feature>
<feature type="domain" description="Acyltransferase 3" evidence="2">
    <location>
        <begin position="6"/>
        <end position="339"/>
    </location>
</feature>
<feature type="transmembrane region" description="Helical" evidence="1">
    <location>
        <begin position="256"/>
        <end position="276"/>
    </location>
</feature>
<feature type="transmembrane region" description="Helical" evidence="1">
    <location>
        <begin position="324"/>
        <end position="345"/>
    </location>
</feature>
<proteinExistence type="predicted"/>
<feature type="transmembrane region" description="Helical" evidence="1">
    <location>
        <begin position="157"/>
        <end position="177"/>
    </location>
</feature>
<keyword evidence="1" id="KW-1133">Transmembrane helix</keyword>
<dbReference type="PANTHER" id="PTHR23028:SF53">
    <property type="entry name" value="ACYL_TRANSF_3 DOMAIN-CONTAINING PROTEIN"/>
    <property type="match status" value="1"/>
</dbReference>
<reference evidence="3 4" key="1">
    <citation type="submission" date="2021-04" db="EMBL/GenBank/DDBJ databases">
        <title>Genomics, taxonomy and metabolism of representatives of sulfur bacteria of the genus Thiothrix: Thiothrix fructosivorans QT, Thiothrix unzii A1T and three new species, Thiothrix subterranea sp. nov., Thiothrix litoralis sp. nov. and 'Candidatus Thiothrix anitrata' sp. nov.</title>
        <authorList>
            <person name="Ravin N.V."/>
            <person name="Smolyakov D."/>
            <person name="Rudenko T.S."/>
            <person name="Mardanov A.V."/>
            <person name="Beletsky A.V."/>
            <person name="Markov N.D."/>
            <person name="Fomenkov A.I."/>
            <person name="Roberts R.J."/>
            <person name="Karnachuk O.V."/>
            <person name="Novikov A."/>
            <person name="Grabovich M.Y."/>
        </authorList>
    </citation>
    <scope>NUCLEOTIDE SEQUENCE [LARGE SCALE GENOMIC DNA]</scope>
    <source>
        <strain evidence="3 4">A52</strain>
    </source>
</reference>
<keyword evidence="1" id="KW-0812">Transmembrane</keyword>
<feature type="transmembrane region" description="Helical" evidence="1">
    <location>
        <begin position="82"/>
        <end position="99"/>
    </location>
</feature>
<dbReference type="Pfam" id="PF01757">
    <property type="entry name" value="Acyl_transf_3"/>
    <property type="match status" value="1"/>
</dbReference>
<dbReference type="GO" id="GO:0016746">
    <property type="term" value="F:acyltransferase activity"/>
    <property type="evidence" value="ECO:0007669"/>
    <property type="project" value="UniProtKB-KW"/>
</dbReference>
<evidence type="ECO:0000259" key="2">
    <source>
        <dbReference type="Pfam" id="PF01757"/>
    </source>
</evidence>
<evidence type="ECO:0000313" key="4">
    <source>
        <dbReference type="Proteomes" id="UP000672027"/>
    </source>
</evidence>
<feature type="transmembrane region" description="Helical" evidence="1">
    <location>
        <begin position="197"/>
        <end position="215"/>
    </location>
</feature>
<feature type="transmembrane region" description="Helical" evidence="1">
    <location>
        <begin position="37"/>
        <end position="61"/>
    </location>
</feature>
<feature type="transmembrane region" description="Helical" evidence="1">
    <location>
        <begin position="131"/>
        <end position="150"/>
    </location>
</feature>
<protein>
    <submittedName>
        <fullName evidence="3">Acyltransferase</fullName>
    </submittedName>
</protein>
<dbReference type="RefSeq" id="WP_210227625.1">
    <property type="nucleotide sequence ID" value="NZ_CP072800.1"/>
</dbReference>
<keyword evidence="4" id="KW-1185">Reference proteome</keyword>
<keyword evidence="1" id="KW-0472">Membrane</keyword>
<dbReference type="Proteomes" id="UP000672027">
    <property type="component" value="Chromosome"/>
</dbReference>
<gene>
    <name evidence="3" type="ORF">J8380_01590</name>
</gene>
<evidence type="ECO:0000256" key="1">
    <source>
        <dbReference type="SAM" id="Phobius"/>
    </source>
</evidence>
<sequence length="374" mass="42597">MKLDQLTFTRYIAALSVVFFHYGAHVFPANIPWLNLILAAGPIAVSYFYVLSGFIMAIAYYRPDNTAPFKSGRYWLARFARIYPIYFLALLLMIGAKIHDAGSDPLTVTLSLSMLQAWVPGYPLTLNAPGWSISVEMFFYLCFPLLMLMVKRHHLPWLTLGMASLWLSTQMLHTYLLNTTDYKAFNALHDFIYYHPIMHLNTFLMGFVAGVWLHLGKFQYFTLPRVNTISLLAVLSLTLLLLGLRETFIADTGIAIDYTNGLIAPLFIGLIILLALNTSKLSDWLSHKWLVLLGEASFSLYILQKPLYGIYNSIFSRWLDTASAGYFYLFLILLTAVAILSFQWIETPFRRFINAFGSSSDKSGEKDHERGRLT</sequence>
<accession>A0ABX7X323</accession>
<name>A0ABX7X323_9GAMM</name>
<keyword evidence="3" id="KW-0012">Acyltransferase</keyword>
<evidence type="ECO:0000313" key="3">
    <source>
        <dbReference type="EMBL" id="QTR50305.1"/>
    </source>
</evidence>
<dbReference type="PANTHER" id="PTHR23028">
    <property type="entry name" value="ACETYLTRANSFERASE"/>
    <property type="match status" value="1"/>
</dbReference>
<dbReference type="InterPro" id="IPR002656">
    <property type="entry name" value="Acyl_transf_3_dom"/>
</dbReference>